<feature type="signal peptide" evidence="2">
    <location>
        <begin position="1"/>
        <end position="25"/>
    </location>
</feature>
<dbReference type="InterPro" id="IPR011042">
    <property type="entry name" value="6-blade_b-propeller_TolB-like"/>
</dbReference>
<dbReference type="Proteomes" id="UP000523079">
    <property type="component" value="Unassembled WGS sequence"/>
</dbReference>
<dbReference type="RefSeq" id="WP_182559966.1">
    <property type="nucleotide sequence ID" value="NZ_JACGWT010000003.1"/>
</dbReference>
<comment type="caution">
    <text evidence="3">The sequence shown here is derived from an EMBL/GenBank/DDBJ whole genome shotgun (WGS) entry which is preliminary data.</text>
</comment>
<dbReference type="AlphaFoldDB" id="A0A7W3ISD5"/>
<dbReference type="EMBL" id="JACGWT010000003">
    <property type="protein sequence ID" value="MBA8794377.1"/>
    <property type="molecule type" value="Genomic_DNA"/>
</dbReference>
<evidence type="ECO:0000256" key="1">
    <source>
        <dbReference type="SAM" id="MobiDB-lite"/>
    </source>
</evidence>
<evidence type="ECO:0000256" key="2">
    <source>
        <dbReference type="SAM" id="SignalP"/>
    </source>
</evidence>
<keyword evidence="4" id="KW-1185">Reference proteome</keyword>
<reference evidence="3 4" key="1">
    <citation type="submission" date="2020-07" db="EMBL/GenBank/DDBJ databases">
        <title>Sequencing the genomes of 1000 actinobacteria strains.</title>
        <authorList>
            <person name="Klenk H.-P."/>
        </authorList>
    </citation>
    <scope>NUCLEOTIDE SEQUENCE [LARGE SCALE GENOMIC DNA]</scope>
    <source>
        <strain evidence="3 4">DSM 100723</strain>
    </source>
</reference>
<sequence length="394" mass="40793">MLRSALGAAALSLVLLGAGTGPVAAHPLDRPSPGTGSTGPTVTTSAATVRTPGARALATAWQRRAAASPAAGPALWALTTDTAEIVRWTVGADGGLVRTVLADLDHAVRFEVGPDGAVWVLDLGAGRLLRIGPDGTRTVVRSMTPYRSGFALDAQGDVVLYDVEQGAVQRVVRIDAVTGRRTLLGTLTRIQAITVDGAGHALVAFDDPVTDQLDSALARYPVAGGLPTVRHLTDSDVLRMRATPWGDVLFTVDPRSRAGVDSLLRWDHLAGGVVVPTTKPSTYGWNLDPGGRLFLMQQRSWCAAPNLPGECRPPRDTSVDTVLVSPPGGGSYRRPVAVSGIPSPPGNLNVDARGTMAFAADASDGGGLKVLLPWGGPAVTVAAGTYYDTAIRSG</sequence>
<protein>
    <submittedName>
        <fullName evidence="3">Uncharacterized protein</fullName>
    </submittedName>
</protein>
<feature type="region of interest" description="Disordered" evidence="1">
    <location>
        <begin position="25"/>
        <end position="45"/>
    </location>
</feature>
<dbReference type="SUPFAM" id="SSF101898">
    <property type="entry name" value="NHL repeat"/>
    <property type="match status" value="1"/>
</dbReference>
<proteinExistence type="predicted"/>
<name>A0A7W3ISD5_9ACTN</name>
<accession>A0A7W3ISD5</accession>
<feature type="chain" id="PRO_5031523990" evidence="2">
    <location>
        <begin position="26"/>
        <end position="394"/>
    </location>
</feature>
<organism evidence="3 4">
    <name type="scientific">Microlunatus kandeliicorticis</name>
    <dbReference type="NCBI Taxonomy" id="1759536"/>
    <lineage>
        <taxon>Bacteria</taxon>
        <taxon>Bacillati</taxon>
        <taxon>Actinomycetota</taxon>
        <taxon>Actinomycetes</taxon>
        <taxon>Propionibacteriales</taxon>
        <taxon>Propionibacteriaceae</taxon>
        <taxon>Microlunatus</taxon>
    </lineage>
</organism>
<evidence type="ECO:0000313" key="3">
    <source>
        <dbReference type="EMBL" id="MBA8794377.1"/>
    </source>
</evidence>
<feature type="compositionally biased region" description="Low complexity" evidence="1">
    <location>
        <begin position="31"/>
        <end position="45"/>
    </location>
</feature>
<evidence type="ECO:0000313" key="4">
    <source>
        <dbReference type="Proteomes" id="UP000523079"/>
    </source>
</evidence>
<keyword evidence="2" id="KW-0732">Signal</keyword>
<gene>
    <name evidence="3" type="ORF">FHX74_001996</name>
</gene>
<dbReference type="Gene3D" id="2.120.10.30">
    <property type="entry name" value="TolB, C-terminal domain"/>
    <property type="match status" value="1"/>
</dbReference>